<evidence type="ECO:0000256" key="7">
    <source>
        <dbReference type="ARBA" id="ARBA00022801"/>
    </source>
</evidence>
<evidence type="ECO:0000256" key="3">
    <source>
        <dbReference type="ARBA" id="ARBA00009850"/>
    </source>
</evidence>
<evidence type="ECO:0000259" key="10">
    <source>
        <dbReference type="Pfam" id="PF00576"/>
    </source>
</evidence>
<evidence type="ECO:0000259" key="11">
    <source>
        <dbReference type="Pfam" id="PF09349"/>
    </source>
</evidence>
<dbReference type="Pfam" id="PF09349">
    <property type="entry name" value="OHCU_decarbox"/>
    <property type="match status" value="1"/>
</dbReference>
<comment type="caution">
    <text evidence="12">The sequence shown here is derived from an EMBL/GenBank/DDBJ whole genome shotgun (WGS) entry which is preliminary data.</text>
</comment>
<evidence type="ECO:0000256" key="5">
    <source>
        <dbReference type="ARBA" id="ARBA00012609"/>
    </source>
</evidence>
<evidence type="ECO:0000256" key="2">
    <source>
        <dbReference type="ARBA" id="ARBA00002704"/>
    </source>
</evidence>
<comment type="similarity">
    <text evidence="3">Belongs to the transthyretin family. 5-hydroxyisourate hydrolase subfamily.</text>
</comment>
<keyword evidence="6" id="KW-0659">Purine metabolism</keyword>
<feature type="domain" description="Transthyretin/hydroxyisourate hydrolase" evidence="10">
    <location>
        <begin position="183"/>
        <end position="283"/>
    </location>
</feature>
<comment type="catalytic activity">
    <reaction evidence="1">
        <text>5-hydroxyisourate + H2O = 5-hydroxy-2-oxo-4-ureido-2,5-dihydro-1H-imidazole-5-carboxylate + H(+)</text>
        <dbReference type="Rhea" id="RHEA:23736"/>
        <dbReference type="ChEBI" id="CHEBI:15377"/>
        <dbReference type="ChEBI" id="CHEBI:15378"/>
        <dbReference type="ChEBI" id="CHEBI:18072"/>
        <dbReference type="ChEBI" id="CHEBI:58639"/>
        <dbReference type="EC" id="3.5.2.17"/>
    </reaction>
</comment>
<dbReference type="InterPro" id="IPR036817">
    <property type="entry name" value="Transthyretin/HIU_hydrolase_sf"/>
</dbReference>
<feature type="binding site" evidence="8">
    <location>
        <position position="220"/>
    </location>
    <ligand>
        <name>substrate</name>
    </ligand>
</feature>
<dbReference type="Gene3D" id="1.10.3330.10">
    <property type="entry name" value="Oxo-4-hydroxy-4-carboxy-5-ureidoimidazoline decarboxylase"/>
    <property type="match status" value="1"/>
</dbReference>
<dbReference type="PANTHER" id="PTHR10395">
    <property type="entry name" value="URICASE AND TRANSTHYRETIN-RELATED"/>
    <property type="match status" value="1"/>
</dbReference>
<dbReference type="NCBIfam" id="TIGR03180">
    <property type="entry name" value="UraD_2"/>
    <property type="match status" value="1"/>
</dbReference>
<dbReference type="SUPFAM" id="SSF49472">
    <property type="entry name" value="Transthyretin (synonym: prealbumin)"/>
    <property type="match status" value="1"/>
</dbReference>
<dbReference type="InterPro" id="IPR000895">
    <property type="entry name" value="Transthyretin/HIU_hydrolase"/>
</dbReference>
<dbReference type="SUPFAM" id="SSF158694">
    <property type="entry name" value="UraD-Like"/>
    <property type="match status" value="1"/>
</dbReference>
<dbReference type="EMBL" id="PDJD01000001">
    <property type="protein sequence ID" value="PFG18745.1"/>
    <property type="molecule type" value="Genomic_DNA"/>
</dbReference>
<keyword evidence="13" id="KW-1185">Reference proteome</keyword>
<name>A0A2A9CXK4_9MICO</name>
<evidence type="ECO:0000256" key="1">
    <source>
        <dbReference type="ARBA" id="ARBA00001043"/>
    </source>
</evidence>
<evidence type="ECO:0000256" key="9">
    <source>
        <dbReference type="SAM" id="MobiDB-lite"/>
    </source>
</evidence>
<dbReference type="OrthoDB" id="9792386at2"/>
<sequence>MDLASFNALPESDADVLVATWAAIPSWVEQVVAGRPYVSERALEHAALTASRQWSVWDLDAALAHHPRIGARVSGKGAEAAASRREQSSMAGADAETAELIAAGNRDYEEQFGRVFLVRAAGRSPQEMLAELQRRLGNDPETETEESLEQLRQIALLRLRGALGVESAEGSPAPQVTSEHPHLTTHILDATTGRPASDVAVTLTGPVGEIATGTTDDDGRLGLGPDLLPPGDYTLTFATAEYFAALGTEAFYPSVSVTFRVVDRPHYHVPLLLSPFAYSTYRGS</sequence>
<dbReference type="EC" id="3.5.2.17" evidence="5"/>
<dbReference type="PRINTS" id="PR00189">
    <property type="entry name" value="TRNSTHYRETIN"/>
</dbReference>
<dbReference type="GO" id="GO:0033971">
    <property type="term" value="F:hydroxyisourate hydrolase activity"/>
    <property type="evidence" value="ECO:0007669"/>
    <property type="project" value="UniProtKB-EC"/>
</dbReference>
<dbReference type="Gene3D" id="2.60.40.180">
    <property type="entry name" value="Transthyretin/hydroxyisourate hydrolase domain"/>
    <property type="match status" value="1"/>
</dbReference>
<dbReference type="NCBIfam" id="TIGR02962">
    <property type="entry name" value="hdxy_isourate"/>
    <property type="match status" value="1"/>
</dbReference>
<protein>
    <recommendedName>
        <fullName evidence="5">hydroxyisourate hydrolase</fullName>
        <ecNumber evidence="5">3.5.2.17</ecNumber>
    </recommendedName>
</protein>
<gene>
    <name evidence="12" type="ORF">ATL40_0288</name>
</gene>
<feature type="region of interest" description="Disordered" evidence="9">
    <location>
        <begin position="74"/>
        <end position="93"/>
    </location>
</feature>
<feature type="domain" description="Oxo-4-hydroxy-4-carboxy-5-ureidoimidazoline decarboxylase" evidence="11">
    <location>
        <begin position="7"/>
        <end position="160"/>
    </location>
</feature>
<reference evidence="12 13" key="1">
    <citation type="submission" date="2017-10" db="EMBL/GenBank/DDBJ databases">
        <title>Sequencing the genomes of 1000 actinobacteria strains.</title>
        <authorList>
            <person name="Klenk H.-P."/>
        </authorList>
    </citation>
    <scope>NUCLEOTIDE SEQUENCE [LARGE SCALE GENOMIC DNA]</scope>
    <source>
        <strain evidence="12 13">DSM 21801</strain>
    </source>
</reference>
<dbReference type="GO" id="GO:0006144">
    <property type="term" value="P:purine nucleobase metabolic process"/>
    <property type="evidence" value="ECO:0007669"/>
    <property type="project" value="UniProtKB-KW"/>
</dbReference>
<organism evidence="12 13">
    <name type="scientific">Serinibacter salmoneus</name>
    <dbReference type="NCBI Taxonomy" id="556530"/>
    <lineage>
        <taxon>Bacteria</taxon>
        <taxon>Bacillati</taxon>
        <taxon>Actinomycetota</taxon>
        <taxon>Actinomycetes</taxon>
        <taxon>Micrococcales</taxon>
        <taxon>Beutenbergiaceae</taxon>
        <taxon>Serinibacter</taxon>
    </lineage>
</organism>
<accession>A0A2A9CXK4</accession>
<dbReference type="PANTHER" id="PTHR10395:SF7">
    <property type="entry name" value="5-HYDROXYISOURATE HYDROLASE"/>
    <property type="match status" value="1"/>
</dbReference>
<feature type="binding site" evidence="8">
    <location>
        <position position="281"/>
    </location>
    <ligand>
        <name>substrate</name>
    </ligand>
</feature>
<dbReference type="Proteomes" id="UP000224915">
    <property type="component" value="Unassembled WGS sequence"/>
</dbReference>
<evidence type="ECO:0000313" key="13">
    <source>
        <dbReference type="Proteomes" id="UP000224915"/>
    </source>
</evidence>
<comment type="function">
    <text evidence="2">Catalyzes the hydrolysis of 5-hydroxyisourate (HIU) to 2-oxo-4-hydroxy-4-carboxy-5-ureidoimidazoline (OHCU).</text>
</comment>
<dbReference type="InterPro" id="IPR017595">
    <property type="entry name" value="OHCU_decarboxylase-2"/>
</dbReference>
<dbReference type="AlphaFoldDB" id="A0A2A9CXK4"/>
<dbReference type="CDD" id="cd05822">
    <property type="entry name" value="TLP_HIUase"/>
    <property type="match status" value="1"/>
</dbReference>
<dbReference type="InterPro" id="IPR018020">
    <property type="entry name" value="OHCU_decarboxylase"/>
</dbReference>
<evidence type="ECO:0000313" key="12">
    <source>
        <dbReference type="EMBL" id="PFG18745.1"/>
    </source>
</evidence>
<dbReference type="InterPro" id="IPR014306">
    <property type="entry name" value="Hydroxyisourate_hydrolase"/>
</dbReference>
<comment type="subunit">
    <text evidence="4">Homotetramer.</text>
</comment>
<dbReference type="InterPro" id="IPR023418">
    <property type="entry name" value="Thyroxine_BS"/>
</dbReference>
<dbReference type="InterPro" id="IPR023416">
    <property type="entry name" value="Transthyretin/HIU_hydrolase_d"/>
</dbReference>
<evidence type="ECO:0000256" key="4">
    <source>
        <dbReference type="ARBA" id="ARBA00011881"/>
    </source>
</evidence>
<dbReference type="Pfam" id="PF00576">
    <property type="entry name" value="Transthyretin"/>
    <property type="match status" value="1"/>
</dbReference>
<proteinExistence type="inferred from homology"/>
<dbReference type="PROSITE" id="PS00768">
    <property type="entry name" value="TRANSTHYRETIN_1"/>
    <property type="match status" value="1"/>
</dbReference>
<feature type="binding site" evidence="8">
    <location>
        <position position="186"/>
    </location>
    <ligand>
        <name>substrate</name>
    </ligand>
</feature>
<dbReference type="NCBIfam" id="NF010372">
    <property type="entry name" value="PRK13798.1"/>
    <property type="match status" value="1"/>
</dbReference>
<keyword evidence="7 12" id="KW-0378">Hydrolase</keyword>
<evidence type="ECO:0000256" key="8">
    <source>
        <dbReference type="PIRSR" id="PIRSR600895-51"/>
    </source>
</evidence>
<dbReference type="InterPro" id="IPR036778">
    <property type="entry name" value="OHCU_decarboxylase_sf"/>
</dbReference>
<evidence type="ECO:0000256" key="6">
    <source>
        <dbReference type="ARBA" id="ARBA00022631"/>
    </source>
</evidence>